<proteinExistence type="predicted"/>
<dbReference type="AlphaFoldDB" id="A0A0R1KID5"/>
<keyword evidence="1 2" id="KW-0238">DNA-binding</keyword>
<keyword evidence="5" id="KW-1185">Reference proteome</keyword>
<dbReference type="SUPFAM" id="SSF46689">
    <property type="entry name" value="Homeodomain-like"/>
    <property type="match status" value="1"/>
</dbReference>
<evidence type="ECO:0000313" key="4">
    <source>
        <dbReference type="EMBL" id="KRK83125.1"/>
    </source>
</evidence>
<dbReference type="Gene3D" id="1.10.10.60">
    <property type="entry name" value="Homeodomain-like"/>
    <property type="match status" value="1"/>
</dbReference>
<dbReference type="STRING" id="1423788.FC78_GL001934"/>
<dbReference type="PANTHER" id="PTHR43479">
    <property type="entry name" value="ACREF/ENVCD OPERON REPRESSOR-RELATED"/>
    <property type="match status" value="1"/>
</dbReference>
<dbReference type="PROSITE" id="PS50977">
    <property type="entry name" value="HTH_TETR_2"/>
    <property type="match status" value="1"/>
</dbReference>
<name>A0A0R1KID5_9LACO</name>
<sequence>MGKREDNAIAIKNRLLETTDNLIQKYGYQNVSVADITKASGIAKGTFYNYYKKKNDIINDLGKKHFSEINQKIDTLAHDHSAVESIGYYLKQYVNIITRVGVIRVKTWIQFIIIPNDDKTKLDYDLLSLVKLIQGLVNNNKLSPNTPVKHLADFILTYVNGVIFSWTVNEQKDPDKIIHDFCELELVSLLKPYQK</sequence>
<dbReference type="InterPro" id="IPR009057">
    <property type="entry name" value="Homeodomain-like_sf"/>
</dbReference>
<evidence type="ECO:0000256" key="1">
    <source>
        <dbReference type="ARBA" id="ARBA00023125"/>
    </source>
</evidence>
<accession>A0A0R1KID5</accession>
<evidence type="ECO:0000259" key="3">
    <source>
        <dbReference type="PROSITE" id="PS50977"/>
    </source>
</evidence>
<dbReference type="RefSeq" id="WP_056952478.1">
    <property type="nucleotide sequence ID" value="NZ_AZDY01000037.1"/>
</dbReference>
<dbReference type="Pfam" id="PF00440">
    <property type="entry name" value="TetR_N"/>
    <property type="match status" value="1"/>
</dbReference>
<evidence type="ECO:0000313" key="5">
    <source>
        <dbReference type="Proteomes" id="UP000051515"/>
    </source>
</evidence>
<dbReference type="Proteomes" id="UP000051515">
    <property type="component" value="Unassembled WGS sequence"/>
</dbReference>
<feature type="domain" description="HTH tetR-type" evidence="3">
    <location>
        <begin position="9"/>
        <end position="69"/>
    </location>
</feature>
<feature type="DNA-binding region" description="H-T-H motif" evidence="2">
    <location>
        <begin position="32"/>
        <end position="51"/>
    </location>
</feature>
<evidence type="ECO:0000256" key="2">
    <source>
        <dbReference type="PROSITE-ProRule" id="PRU00335"/>
    </source>
</evidence>
<reference evidence="4 5" key="1">
    <citation type="journal article" date="2015" name="Genome Announc.">
        <title>Expanding the biotechnology potential of lactobacilli through comparative genomics of 213 strains and associated genera.</title>
        <authorList>
            <person name="Sun Z."/>
            <person name="Harris H.M."/>
            <person name="McCann A."/>
            <person name="Guo C."/>
            <person name="Argimon S."/>
            <person name="Zhang W."/>
            <person name="Yang X."/>
            <person name="Jeffery I.B."/>
            <person name="Cooney J.C."/>
            <person name="Kagawa T.F."/>
            <person name="Liu W."/>
            <person name="Song Y."/>
            <person name="Salvetti E."/>
            <person name="Wrobel A."/>
            <person name="Rasinkangas P."/>
            <person name="Parkhill J."/>
            <person name="Rea M.C."/>
            <person name="O'Sullivan O."/>
            <person name="Ritari J."/>
            <person name="Douillard F.P."/>
            <person name="Paul Ross R."/>
            <person name="Yang R."/>
            <person name="Briner A.E."/>
            <person name="Felis G.E."/>
            <person name="de Vos W.M."/>
            <person name="Barrangou R."/>
            <person name="Klaenhammer T.R."/>
            <person name="Caufield P.W."/>
            <person name="Cui Y."/>
            <person name="Zhang H."/>
            <person name="O'Toole P.W."/>
        </authorList>
    </citation>
    <scope>NUCLEOTIDE SEQUENCE [LARGE SCALE GENOMIC DNA]</scope>
    <source>
        <strain evidence="4 5">DSM 19674</strain>
    </source>
</reference>
<dbReference type="PANTHER" id="PTHR43479:SF11">
    <property type="entry name" value="ACREF_ENVCD OPERON REPRESSOR-RELATED"/>
    <property type="match status" value="1"/>
</dbReference>
<dbReference type="InterPro" id="IPR001647">
    <property type="entry name" value="HTH_TetR"/>
</dbReference>
<gene>
    <name evidence="4" type="ORF">FC78_GL001934</name>
</gene>
<dbReference type="GO" id="GO:0003677">
    <property type="term" value="F:DNA binding"/>
    <property type="evidence" value="ECO:0007669"/>
    <property type="project" value="UniProtKB-UniRule"/>
</dbReference>
<dbReference type="EMBL" id="AZDY01000037">
    <property type="protein sequence ID" value="KRK83125.1"/>
    <property type="molecule type" value="Genomic_DNA"/>
</dbReference>
<comment type="caution">
    <text evidence="4">The sequence shown here is derived from an EMBL/GenBank/DDBJ whole genome shotgun (WGS) entry which is preliminary data.</text>
</comment>
<organism evidence="4 5">
    <name type="scientific">Companilactobacillus bobalius DSM 19674</name>
    <dbReference type="NCBI Taxonomy" id="1423788"/>
    <lineage>
        <taxon>Bacteria</taxon>
        <taxon>Bacillati</taxon>
        <taxon>Bacillota</taxon>
        <taxon>Bacilli</taxon>
        <taxon>Lactobacillales</taxon>
        <taxon>Lactobacillaceae</taxon>
        <taxon>Companilactobacillus</taxon>
        <taxon>Companilactobacillus bobalius</taxon>
    </lineage>
</organism>
<protein>
    <recommendedName>
        <fullName evidence="3">HTH tetR-type domain-containing protein</fullName>
    </recommendedName>
</protein>
<dbReference type="OrthoDB" id="9812993at2"/>
<dbReference type="PRINTS" id="PR00455">
    <property type="entry name" value="HTHTETR"/>
</dbReference>
<dbReference type="Gene3D" id="1.10.357.10">
    <property type="entry name" value="Tetracycline Repressor, domain 2"/>
    <property type="match status" value="1"/>
</dbReference>
<dbReference type="InterPro" id="IPR050624">
    <property type="entry name" value="HTH-type_Tx_Regulator"/>
</dbReference>
<dbReference type="PATRIC" id="fig|1423788.3.peg.1999"/>